<dbReference type="AlphaFoldDB" id="A0A383D383"/>
<evidence type="ECO:0000256" key="4">
    <source>
        <dbReference type="ARBA" id="ARBA00023239"/>
    </source>
</evidence>
<dbReference type="PANTHER" id="PTHR48097">
    <property type="entry name" value="L-THREONINE ALDOLASE-RELATED"/>
    <property type="match status" value="1"/>
</dbReference>
<dbReference type="InterPro" id="IPR015424">
    <property type="entry name" value="PyrdxlP-dep_Trfase"/>
</dbReference>
<dbReference type="GO" id="GO:0008732">
    <property type="term" value="F:L-allo-threonine aldolase activity"/>
    <property type="evidence" value="ECO:0007669"/>
    <property type="project" value="TreeGrafter"/>
</dbReference>
<evidence type="ECO:0000256" key="3">
    <source>
        <dbReference type="ARBA" id="ARBA00022898"/>
    </source>
</evidence>
<evidence type="ECO:0000256" key="2">
    <source>
        <dbReference type="ARBA" id="ARBA00006966"/>
    </source>
</evidence>
<dbReference type="GO" id="GO:0006545">
    <property type="term" value="P:glycine biosynthetic process"/>
    <property type="evidence" value="ECO:0007669"/>
    <property type="project" value="TreeGrafter"/>
</dbReference>
<accession>A0A383D383</accession>
<dbReference type="GO" id="GO:0006567">
    <property type="term" value="P:L-threonine catabolic process"/>
    <property type="evidence" value="ECO:0007669"/>
    <property type="project" value="TreeGrafter"/>
</dbReference>
<dbReference type="Gene3D" id="3.40.640.10">
    <property type="entry name" value="Type I PLP-dependent aspartate aminotransferase-like (Major domain)"/>
    <property type="match status" value="1"/>
</dbReference>
<dbReference type="Pfam" id="PF01212">
    <property type="entry name" value="Beta_elim_lyase"/>
    <property type="match status" value="1"/>
</dbReference>
<dbReference type="EMBL" id="UINC01213985">
    <property type="protein sequence ID" value="SVE39007.1"/>
    <property type="molecule type" value="Genomic_DNA"/>
</dbReference>
<dbReference type="GO" id="GO:0005829">
    <property type="term" value="C:cytosol"/>
    <property type="evidence" value="ECO:0007669"/>
    <property type="project" value="TreeGrafter"/>
</dbReference>
<evidence type="ECO:0000313" key="6">
    <source>
        <dbReference type="EMBL" id="SVE39007.1"/>
    </source>
</evidence>
<name>A0A383D383_9ZZZZ</name>
<reference evidence="6" key="1">
    <citation type="submission" date="2018-05" db="EMBL/GenBank/DDBJ databases">
        <authorList>
            <person name="Lanie J.A."/>
            <person name="Ng W.-L."/>
            <person name="Kazmierczak K.M."/>
            <person name="Andrzejewski T.M."/>
            <person name="Davidsen T.M."/>
            <person name="Wayne K.J."/>
            <person name="Tettelin H."/>
            <person name="Glass J.I."/>
            <person name="Rusch D."/>
            <person name="Podicherti R."/>
            <person name="Tsui H.-C.T."/>
            <person name="Winkler M.E."/>
        </authorList>
    </citation>
    <scope>NUCLEOTIDE SEQUENCE</scope>
</reference>
<comment type="similarity">
    <text evidence="2">Belongs to the threonine aldolase family.</text>
</comment>
<dbReference type="PANTHER" id="PTHR48097:SF9">
    <property type="entry name" value="L-THREONINE ALDOLASE"/>
    <property type="match status" value="1"/>
</dbReference>
<dbReference type="InterPro" id="IPR001597">
    <property type="entry name" value="ArAA_b-elim_lyase/Thr_aldolase"/>
</dbReference>
<evidence type="ECO:0000259" key="5">
    <source>
        <dbReference type="Pfam" id="PF01212"/>
    </source>
</evidence>
<keyword evidence="4" id="KW-0456">Lyase</keyword>
<feature type="non-terminal residue" evidence="6">
    <location>
        <position position="237"/>
    </location>
</feature>
<protein>
    <recommendedName>
        <fullName evidence="5">Aromatic amino acid beta-eliminating lyase/threonine aldolase domain-containing protein</fullName>
    </recommendedName>
</protein>
<sequence>SELGDDVFQGDPTVNKLQDLAAQRMGKEAALLVPSGTMANLASILTHCGRGAEVILGNRAHTYKYEKGGISAYGGIHSTQIPNQDDGTMQLEDIRAAIRGIDDHFPVTKLICLENTHNVCGGAPLSVTYTKEVANLAKAHNIKLHIDGARIFNAAVAQGVEVQELVEDADSMSFCMSKGLAAPVGSIICGSKDFIDQARGIRKGLGGGMRQAGIIAAAGIVALETMVDRLQEDHTNA</sequence>
<organism evidence="6">
    <name type="scientific">marine metagenome</name>
    <dbReference type="NCBI Taxonomy" id="408172"/>
    <lineage>
        <taxon>unclassified sequences</taxon>
        <taxon>metagenomes</taxon>
        <taxon>ecological metagenomes</taxon>
    </lineage>
</organism>
<comment type="cofactor">
    <cofactor evidence="1">
        <name>pyridoxal 5'-phosphate</name>
        <dbReference type="ChEBI" id="CHEBI:597326"/>
    </cofactor>
</comment>
<feature type="non-terminal residue" evidence="6">
    <location>
        <position position="1"/>
    </location>
</feature>
<dbReference type="SUPFAM" id="SSF53383">
    <property type="entry name" value="PLP-dependent transferases"/>
    <property type="match status" value="1"/>
</dbReference>
<dbReference type="NCBIfam" id="NF041359">
    <property type="entry name" value="GntG_guanitoxin"/>
    <property type="match status" value="1"/>
</dbReference>
<dbReference type="FunFam" id="3.40.640.10:FF:000030">
    <property type="entry name" value="Low-specificity L-threonine aldolase"/>
    <property type="match status" value="1"/>
</dbReference>
<feature type="domain" description="Aromatic amino acid beta-eliminating lyase/threonine aldolase" evidence="5">
    <location>
        <begin position="2"/>
        <end position="237"/>
    </location>
</feature>
<dbReference type="InterPro" id="IPR023603">
    <property type="entry name" value="Low_specificity_L-TA-like"/>
</dbReference>
<proteinExistence type="inferred from homology"/>
<evidence type="ECO:0000256" key="1">
    <source>
        <dbReference type="ARBA" id="ARBA00001933"/>
    </source>
</evidence>
<keyword evidence="3" id="KW-0663">Pyridoxal phosphate</keyword>
<gene>
    <name evidence="6" type="ORF">METZ01_LOCUS491861</name>
</gene>
<dbReference type="InterPro" id="IPR015421">
    <property type="entry name" value="PyrdxlP-dep_Trfase_major"/>
</dbReference>